<reference evidence="4" key="1">
    <citation type="journal article" date="2015" name="Nature">
        <title>Complex archaea that bridge the gap between prokaryotes and eukaryotes.</title>
        <authorList>
            <person name="Spang A."/>
            <person name="Saw J.H."/>
            <person name="Jorgensen S.L."/>
            <person name="Zaremba-Niedzwiedzka K."/>
            <person name="Martijn J."/>
            <person name="Lind A.E."/>
            <person name="van Eijk R."/>
            <person name="Schleper C."/>
            <person name="Guy L."/>
            <person name="Ettema T.J."/>
        </authorList>
    </citation>
    <scope>NUCLEOTIDE SEQUENCE</scope>
</reference>
<dbReference type="SMART" id="SM00563">
    <property type="entry name" value="PlsC"/>
    <property type="match status" value="1"/>
</dbReference>
<protein>
    <recommendedName>
        <fullName evidence="3">Phospholipid/glycerol acyltransferase domain-containing protein</fullName>
    </recommendedName>
</protein>
<accession>A0A0F9NKC4</accession>
<feature type="domain" description="Phospholipid/glycerol acyltransferase" evidence="3">
    <location>
        <begin position="40"/>
        <end position="155"/>
    </location>
</feature>
<dbReference type="EMBL" id="LAZR01004032">
    <property type="protein sequence ID" value="KKN12437.1"/>
    <property type="molecule type" value="Genomic_DNA"/>
</dbReference>
<evidence type="ECO:0000256" key="2">
    <source>
        <dbReference type="ARBA" id="ARBA00023315"/>
    </source>
</evidence>
<dbReference type="InterPro" id="IPR002123">
    <property type="entry name" value="Plipid/glycerol_acylTrfase"/>
</dbReference>
<keyword evidence="1" id="KW-0808">Transferase</keyword>
<name>A0A0F9NKC4_9ZZZZ</name>
<comment type="caution">
    <text evidence="4">The sequence shown here is derived from an EMBL/GenBank/DDBJ whole genome shotgun (WGS) entry which is preliminary data.</text>
</comment>
<dbReference type="AlphaFoldDB" id="A0A0F9NKC4"/>
<sequence length="207" mass="23329">MVPDKEPLTRLEYWLGYAFLRIFHRFKVIGKENVPMEGGLVITSNHASYYDPPVVGAAIFPRRAYYMAKSELFKSSLIARLLKRFGAFPVKRDKMNKNALKFSMAILKKKRAICVFPQGSRQRETDTSSQEASQGAAFLALKTGSQILPVRLIGTENIMPPKSIFPRPARITVVIGKPFLIKSRDEIGSFGDRIMKDIYGLKAQGRS</sequence>
<proteinExistence type="predicted"/>
<dbReference type="CDD" id="cd07989">
    <property type="entry name" value="LPLAT_AGPAT-like"/>
    <property type="match status" value="1"/>
</dbReference>
<evidence type="ECO:0000256" key="1">
    <source>
        <dbReference type="ARBA" id="ARBA00022679"/>
    </source>
</evidence>
<organism evidence="4">
    <name type="scientific">marine sediment metagenome</name>
    <dbReference type="NCBI Taxonomy" id="412755"/>
    <lineage>
        <taxon>unclassified sequences</taxon>
        <taxon>metagenomes</taxon>
        <taxon>ecological metagenomes</taxon>
    </lineage>
</organism>
<evidence type="ECO:0000313" key="4">
    <source>
        <dbReference type="EMBL" id="KKN12437.1"/>
    </source>
</evidence>
<evidence type="ECO:0000259" key="3">
    <source>
        <dbReference type="SMART" id="SM00563"/>
    </source>
</evidence>
<dbReference type="PANTHER" id="PTHR10434:SF11">
    <property type="entry name" value="1-ACYL-SN-GLYCEROL-3-PHOSPHATE ACYLTRANSFERASE"/>
    <property type="match status" value="1"/>
</dbReference>
<dbReference type="SUPFAM" id="SSF69593">
    <property type="entry name" value="Glycerol-3-phosphate (1)-acyltransferase"/>
    <property type="match status" value="1"/>
</dbReference>
<dbReference type="GO" id="GO:0003841">
    <property type="term" value="F:1-acylglycerol-3-phosphate O-acyltransferase activity"/>
    <property type="evidence" value="ECO:0007669"/>
    <property type="project" value="TreeGrafter"/>
</dbReference>
<gene>
    <name evidence="4" type="ORF">LCGC14_1016420</name>
</gene>
<dbReference type="PANTHER" id="PTHR10434">
    <property type="entry name" value="1-ACYL-SN-GLYCEROL-3-PHOSPHATE ACYLTRANSFERASE"/>
    <property type="match status" value="1"/>
</dbReference>
<dbReference type="GO" id="GO:0006654">
    <property type="term" value="P:phosphatidic acid biosynthetic process"/>
    <property type="evidence" value="ECO:0007669"/>
    <property type="project" value="TreeGrafter"/>
</dbReference>
<dbReference type="Pfam" id="PF01553">
    <property type="entry name" value="Acyltransferase"/>
    <property type="match status" value="1"/>
</dbReference>
<keyword evidence="2" id="KW-0012">Acyltransferase</keyword>